<dbReference type="InterPro" id="IPR013377">
    <property type="entry name" value="FlgJ"/>
</dbReference>
<proteinExistence type="inferred from homology"/>
<evidence type="ECO:0000313" key="14">
    <source>
        <dbReference type="EMBL" id="MBD1598647.1"/>
    </source>
</evidence>
<evidence type="ECO:0000259" key="13">
    <source>
        <dbReference type="SMART" id="SM00047"/>
    </source>
</evidence>
<evidence type="ECO:0000256" key="6">
    <source>
        <dbReference type="ARBA" id="ARBA00022764"/>
    </source>
</evidence>
<organism evidence="14 15">
    <name type="scientific">Pseudomonas typographi</name>
    <dbReference type="NCBI Taxonomy" id="2715964"/>
    <lineage>
        <taxon>Bacteria</taxon>
        <taxon>Pseudomonadati</taxon>
        <taxon>Pseudomonadota</taxon>
        <taxon>Gammaproteobacteria</taxon>
        <taxon>Pseudomonadales</taxon>
        <taxon>Pseudomonadaceae</taxon>
        <taxon>Pseudomonas</taxon>
    </lineage>
</organism>
<dbReference type="Gene3D" id="2.10.70.40">
    <property type="entry name" value="peptidoglycan hydrolase"/>
    <property type="match status" value="1"/>
</dbReference>
<dbReference type="EMBL" id="JAAOCA010000008">
    <property type="protein sequence ID" value="MBD1598647.1"/>
    <property type="molecule type" value="Genomic_DNA"/>
</dbReference>
<keyword evidence="14" id="KW-0966">Cell projection</keyword>
<evidence type="ECO:0000313" key="15">
    <source>
        <dbReference type="Proteomes" id="UP000805841"/>
    </source>
</evidence>
<evidence type="ECO:0000256" key="4">
    <source>
        <dbReference type="ARBA" id="ARBA00007974"/>
    </source>
</evidence>
<feature type="region of interest" description="Disordered" evidence="12">
    <location>
        <begin position="221"/>
        <end position="255"/>
    </location>
</feature>
<dbReference type="GO" id="GO:0016798">
    <property type="term" value="F:hydrolase activity, acting on glycosyl bonds"/>
    <property type="evidence" value="ECO:0007669"/>
    <property type="project" value="UniProtKB-KW"/>
</dbReference>
<evidence type="ECO:0000256" key="3">
    <source>
        <dbReference type="ARBA" id="ARBA00006880"/>
    </source>
</evidence>
<comment type="caution">
    <text evidence="14">The sequence shown here is derived from an EMBL/GenBank/DDBJ whole genome shotgun (WGS) entry which is preliminary data.</text>
</comment>
<protein>
    <recommendedName>
        <fullName evidence="5">Peptidoglycan hydrolase FlgJ</fullName>
    </recommendedName>
    <alternativeName>
        <fullName evidence="11">Muramidase FlgJ</fullName>
    </alternativeName>
</protein>
<comment type="subcellular location">
    <subcellularLocation>
        <location evidence="2">Periplasm</location>
    </subcellularLocation>
</comment>
<comment type="function">
    <text evidence="1">Flagellum-specific muramidase which hydrolyzes the peptidoglycan layer to assemble the rod structure in the periplasmic space.</text>
</comment>
<dbReference type="InterPro" id="IPR002901">
    <property type="entry name" value="MGlyc_endo_b_GlcNAc-like_dom"/>
</dbReference>
<dbReference type="SMART" id="SM00047">
    <property type="entry name" value="LYZ2"/>
    <property type="match status" value="1"/>
</dbReference>
<dbReference type="NCBIfam" id="TIGR02541">
    <property type="entry name" value="flagell_FlgJ"/>
    <property type="match status" value="1"/>
</dbReference>
<evidence type="ECO:0000256" key="10">
    <source>
        <dbReference type="ARBA" id="ARBA00023316"/>
    </source>
</evidence>
<evidence type="ECO:0000256" key="8">
    <source>
        <dbReference type="ARBA" id="ARBA00022801"/>
    </source>
</evidence>
<feature type="compositionally biased region" description="Polar residues" evidence="12">
    <location>
        <begin position="246"/>
        <end position="255"/>
    </location>
</feature>
<dbReference type="PANTHER" id="PTHR33308:SF9">
    <property type="entry name" value="PEPTIDOGLYCAN HYDROLASE FLGJ"/>
    <property type="match status" value="1"/>
</dbReference>
<evidence type="ECO:0000256" key="7">
    <source>
        <dbReference type="ARBA" id="ARBA00022795"/>
    </source>
</evidence>
<evidence type="ECO:0000256" key="5">
    <source>
        <dbReference type="ARBA" id="ARBA00013433"/>
    </source>
</evidence>
<dbReference type="Pfam" id="PF10135">
    <property type="entry name" value="Rod-binding"/>
    <property type="match status" value="1"/>
</dbReference>
<evidence type="ECO:0000256" key="1">
    <source>
        <dbReference type="ARBA" id="ARBA00002954"/>
    </source>
</evidence>
<dbReference type="InterPro" id="IPR051056">
    <property type="entry name" value="Glycosyl_Hydrolase_73"/>
</dbReference>
<accession>A0ABR7YZR9</accession>
<keyword evidence="14" id="KW-0282">Flagellum</keyword>
<dbReference type="Gene3D" id="1.10.530.10">
    <property type="match status" value="1"/>
</dbReference>
<keyword evidence="14" id="KW-0969">Cilium</keyword>
<gene>
    <name evidence="14" type="primary">flgJ</name>
    <name evidence="14" type="ORF">HAQ05_08010</name>
</gene>
<evidence type="ECO:0000256" key="2">
    <source>
        <dbReference type="ARBA" id="ARBA00004418"/>
    </source>
</evidence>
<dbReference type="InterPro" id="IPR019301">
    <property type="entry name" value="Flagellar_prot_FlgJ_N"/>
</dbReference>
<evidence type="ECO:0000256" key="11">
    <source>
        <dbReference type="ARBA" id="ARBA00030835"/>
    </source>
</evidence>
<keyword evidence="6" id="KW-0574">Periplasm</keyword>
<dbReference type="Proteomes" id="UP000805841">
    <property type="component" value="Unassembled WGS sequence"/>
</dbReference>
<keyword evidence="7" id="KW-1005">Bacterial flagellum biogenesis</keyword>
<reference evidence="14 15" key="1">
    <citation type="journal article" date="2020" name="Insects">
        <title>Bacteria Belonging to Pseudomonas typographi sp. nov. from the Bark Beetle Ips typographus Have Genomic Potential to Aid in the Host Ecology.</title>
        <authorList>
            <person name="Peral-Aranega E."/>
            <person name="Saati-Santamaria Z."/>
            <person name="Kolarik M."/>
            <person name="Rivas R."/>
            <person name="Garcia-Fraile P."/>
        </authorList>
    </citation>
    <scope>NUCLEOTIDE SEQUENCE [LARGE SCALE GENOMIC DNA]</scope>
    <source>
        <strain evidence="14 15">CA3A</strain>
    </source>
</reference>
<keyword evidence="9 14" id="KW-0326">Glycosidase</keyword>
<dbReference type="PANTHER" id="PTHR33308">
    <property type="entry name" value="PEPTIDOGLYCAN HYDROLASE FLGJ"/>
    <property type="match status" value="1"/>
</dbReference>
<dbReference type="Pfam" id="PF01832">
    <property type="entry name" value="Glucosaminidase"/>
    <property type="match status" value="1"/>
</dbReference>
<keyword evidence="10" id="KW-0961">Cell wall biogenesis/degradation</keyword>
<feature type="domain" description="Mannosyl-glycoprotein endo-beta-N-acetylglucosamidase-like" evidence="13">
    <location>
        <begin position="260"/>
        <end position="421"/>
    </location>
</feature>
<keyword evidence="8 14" id="KW-0378">Hydrolase</keyword>
<evidence type="ECO:0000256" key="9">
    <source>
        <dbReference type="ARBA" id="ARBA00023295"/>
    </source>
</evidence>
<comment type="similarity">
    <text evidence="4">In the C-terminal section; belongs to the glycosyl hydrolase 73 family.</text>
</comment>
<keyword evidence="15" id="KW-1185">Reference proteome</keyword>
<sequence>MDMPNGGVSSGTDSGAYTDLNRLSSLKYGDRDSEANLRKVAQEFESVFVGEMLKSMRSANDVLGKDDPMNSSTVKQYQDMYDQQLAVSLSHQGNGIGLQSVLMRQLSKTAGHSVGDGHNPFNRSVDTGQHALGAQRNAAADSDGTLAHNDMAKLNQRRLSLPSKAADRLLAGIVPAADASKLARDGTTVAQYTQLHPSTAGHRISVPGSAPSGVAAAVASATAQGQATPGSDGSYGDWTEGFGSTGEAQQAGRSYSQVPLAPNKAAFSSPDEFVATMLPMAQDAAARIGVSPSVLVAQAALETGWGKSILRQDDGSSSFNLFNIKASGSWQGQSARAVTSEYEGGQMVKETAQFRAYGSYADSFHDLVNLLQNNDRYQGVLKSADNPEQFVKELQKAGYATDPNYASKITAIAKQLQNYQNYAASSATTSTL</sequence>
<name>A0ABR7YZR9_9PSED</name>
<comment type="similarity">
    <text evidence="3">In the N-terminal section; belongs to the FlgJ family.</text>
</comment>
<evidence type="ECO:0000256" key="12">
    <source>
        <dbReference type="SAM" id="MobiDB-lite"/>
    </source>
</evidence>